<proteinExistence type="predicted"/>
<dbReference type="Gramene" id="Solyc02g068863.1.1">
    <property type="protein sequence ID" value="Solyc02g068863.1.1"/>
    <property type="gene ID" value="Solyc02g068863.1"/>
</dbReference>
<reference evidence="8" key="1">
    <citation type="journal article" date="2012" name="Nature">
        <title>The tomato genome sequence provides insights into fleshy fruit evolution.</title>
        <authorList>
            <consortium name="Tomato Genome Consortium"/>
        </authorList>
    </citation>
    <scope>NUCLEOTIDE SEQUENCE [LARGE SCALE GENOMIC DNA]</scope>
    <source>
        <strain evidence="8">cv. Heinz 1706</strain>
    </source>
</reference>
<organism evidence="8">
    <name type="scientific">Solanum lycopersicum</name>
    <name type="common">Tomato</name>
    <name type="synonym">Lycopersicon esculentum</name>
    <dbReference type="NCBI Taxonomy" id="4081"/>
    <lineage>
        <taxon>Eukaryota</taxon>
        <taxon>Viridiplantae</taxon>
        <taxon>Streptophyta</taxon>
        <taxon>Embryophyta</taxon>
        <taxon>Tracheophyta</taxon>
        <taxon>Spermatophyta</taxon>
        <taxon>Magnoliopsida</taxon>
        <taxon>eudicotyledons</taxon>
        <taxon>Gunneridae</taxon>
        <taxon>Pentapetalae</taxon>
        <taxon>asterids</taxon>
        <taxon>lamiids</taxon>
        <taxon>Solanales</taxon>
        <taxon>Solanaceae</taxon>
        <taxon>Solanoideae</taxon>
        <taxon>Solaneae</taxon>
        <taxon>Solanum</taxon>
        <taxon>Solanum subgen. Lycopersicon</taxon>
    </lineage>
</organism>
<dbReference type="Gene3D" id="3.80.10.10">
    <property type="entry name" value="Ribonuclease Inhibitor"/>
    <property type="match status" value="3"/>
</dbReference>
<name>A0A3Q7F1N1_SOLLC</name>
<dbReference type="OMA" id="RINSIRF"/>
<dbReference type="SUPFAM" id="SSF52058">
    <property type="entry name" value="L domain-like"/>
    <property type="match status" value="1"/>
</dbReference>
<evidence type="ECO:0000256" key="7">
    <source>
        <dbReference type="ARBA" id="ARBA00023180"/>
    </source>
</evidence>
<sequence length="578" mass="63902">MELDVVQPRHSTTFPIPDVRINSIRFFLSATLESERGRGVITILPISQIILNVRNSLGKSYAPTQIQMQRIFKINGIKQDLGLTAQLSFCSCLIFDTNLSPRGRGGRRATPRQARAPGSWCTGHARAPGSWASWGAGDDLEKFKNVIVVSKKEQPTGLLPPLFANTFTSRHHRVTALDISSMQLHGTIPPLLVNRFHGNLPQELAHLQRLRLIDIANNNFTGAIPSFLSLLIDLRILHLWSNQFSGKIPSSLSSLTKLEVLTIARNFLEGEIPRELGNLHYMTALNLESNHTGSIPPSILQILSSPQAFSTCQALRVVILDENMFSGNLPADLGSGISSLETLICANNNLSGFISATISNASRLGMIDLSINNSSQVQFLNHLMNNFVSDSALSYLSSLTHCRKQYSTLVRIPWKAFSLHPLEIGNLTGVIRINFSQNNLTGHIPKTIQGMLNLQEFYLESNKIEGIIPDVICNLKKLGALYLSGNQFSGRVPPCLGKVTMIVEYGQEIVSTSCDVYSSGILMMETFTRIRPGDERFTGDLSIRRWVSDSFPNEIQKVVDANLVQLGDEQIDAKIECL</sequence>
<dbReference type="STRING" id="4081.A0A3Q7F1N1"/>
<keyword evidence="7" id="KW-0325">Glycoprotein</keyword>
<dbReference type="Pfam" id="PF00560">
    <property type="entry name" value="LRR_1"/>
    <property type="match status" value="3"/>
</dbReference>
<evidence type="ECO:0000313" key="9">
    <source>
        <dbReference type="Proteomes" id="UP000004994"/>
    </source>
</evidence>
<keyword evidence="2" id="KW-0433">Leucine-rich repeat</keyword>
<dbReference type="Proteomes" id="UP000004994">
    <property type="component" value="Chromosome 2"/>
</dbReference>
<evidence type="ECO:0000256" key="4">
    <source>
        <dbReference type="ARBA" id="ARBA00022737"/>
    </source>
</evidence>
<protein>
    <submittedName>
        <fullName evidence="8">Uncharacterized protein</fullName>
    </submittedName>
</protein>
<evidence type="ECO:0000256" key="5">
    <source>
        <dbReference type="ARBA" id="ARBA00023136"/>
    </source>
</evidence>
<dbReference type="PANTHER" id="PTHR48053">
    <property type="entry name" value="LEUCINE RICH REPEAT FAMILY PROTEIN, EXPRESSED"/>
    <property type="match status" value="1"/>
</dbReference>
<accession>A0A3Q7F1N1</accession>
<dbReference type="InterPro" id="IPR032675">
    <property type="entry name" value="LRR_dom_sf"/>
</dbReference>
<keyword evidence="5" id="KW-0472">Membrane</keyword>
<reference evidence="8" key="2">
    <citation type="submission" date="2019-01" db="UniProtKB">
        <authorList>
            <consortium name="EnsemblPlants"/>
        </authorList>
    </citation>
    <scope>IDENTIFICATION</scope>
    <source>
        <strain evidence="8">cv. Heinz 1706</strain>
    </source>
</reference>
<comment type="subcellular location">
    <subcellularLocation>
        <location evidence="1">Membrane</location>
        <topology evidence="1">Single-pass type I membrane protein</topology>
    </subcellularLocation>
</comment>
<dbReference type="Gene3D" id="1.10.510.10">
    <property type="entry name" value="Transferase(Phosphotransferase) domain 1"/>
    <property type="match status" value="1"/>
</dbReference>
<dbReference type="EnsemblPlants" id="Solyc02g068863.1.1">
    <property type="protein sequence ID" value="Solyc02g068863.1.1"/>
    <property type="gene ID" value="Solyc02g068863.1"/>
</dbReference>
<dbReference type="PANTHER" id="PTHR48053:SF71">
    <property type="entry name" value="LEUCINE RICH REPEAT FAMILY PROTEIN, EXPRESSED"/>
    <property type="match status" value="1"/>
</dbReference>
<dbReference type="InParanoid" id="A0A3Q7F1N1"/>
<evidence type="ECO:0000256" key="1">
    <source>
        <dbReference type="ARBA" id="ARBA00004479"/>
    </source>
</evidence>
<evidence type="ECO:0000256" key="6">
    <source>
        <dbReference type="ARBA" id="ARBA00023170"/>
    </source>
</evidence>
<dbReference type="FunFam" id="3.80.10.10:FF:000041">
    <property type="entry name" value="LRR receptor-like serine/threonine-protein kinase ERECTA"/>
    <property type="match status" value="1"/>
</dbReference>
<keyword evidence="3" id="KW-0732">Signal</keyword>
<dbReference type="InterPro" id="IPR051716">
    <property type="entry name" value="Plant_RL_S/T_kinase"/>
</dbReference>
<dbReference type="Pfam" id="PF13855">
    <property type="entry name" value="LRR_8"/>
    <property type="match status" value="1"/>
</dbReference>
<evidence type="ECO:0000313" key="8">
    <source>
        <dbReference type="EnsemblPlants" id="Solyc02g068863.1.1"/>
    </source>
</evidence>
<keyword evidence="4" id="KW-0677">Repeat</keyword>
<dbReference type="InterPro" id="IPR001611">
    <property type="entry name" value="Leu-rich_rpt"/>
</dbReference>
<keyword evidence="9" id="KW-1185">Reference proteome</keyword>
<evidence type="ECO:0000256" key="2">
    <source>
        <dbReference type="ARBA" id="ARBA00022614"/>
    </source>
</evidence>
<dbReference type="GO" id="GO:0016020">
    <property type="term" value="C:membrane"/>
    <property type="evidence" value="ECO:0007669"/>
    <property type="project" value="UniProtKB-SubCell"/>
</dbReference>
<dbReference type="AlphaFoldDB" id="A0A3Q7F1N1"/>
<keyword evidence="6" id="KW-0675">Receptor</keyword>
<evidence type="ECO:0000256" key="3">
    <source>
        <dbReference type="ARBA" id="ARBA00022729"/>
    </source>
</evidence>